<dbReference type="EMBL" id="CP144748">
    <property type="protein sequence ID" value="WVZ72899.1"/>
    <property type="molecule type" value="Genomic_DNA"/>
</dbReference>
<feature type="region of interest" description="Disordered" evidence="1">
    <location>
        <begin position="30"/>
        <end position="51"/>
    </location>
</feature>
<evidence type="ECO:0000313" key="3">
    <source>
        <dbReference type="Proteomes" id="UP001341281"/>
    </source>
</evidence>
<dbReference type="Proteomes" id="UP001341281">
    <property type="component" value="Chromosome 04"/>
</dbReference>
<organism evidence="2 3">
    <name type="scientific">Paspalum notatum var. saurae</name>
    <dbReference type="NCBI Taxonomy" id="547442"/>
    <lineage>
        <taxon>Eukaryota</taxon>
        <taxon>Viridiplantae</taxon>
        <taxon>Streptophyta</taxon>
        <taxon>Embryophyta</taxon>
        <taxon>Tracheophyta</taxon>
        <taxon>Spermatophyta</taxon>
        <taxon>Magnoliopsida</taxon>
        <taxon>Liliopsida</taxon>
        <taxon>Poales</taxon>
        <taxon>Poaceae</taxon>
        <taxon>PACMAD clade</taxon>
        <taxon>Panicoideae</taxon>
        <taxon>Andropogonodae</taxon>
        <taxon>Paspaleae</taxon>
        <taxon>Paspalinae</taxon>
        <taxon>Paspalum</taxon>
    </lineage>
</organism>
<name>A0AAQ3TFA3_PASNO</name>
<evidence type="ECO:0000313" key="2">
    <source>
        <dbReference type="EMBL" id="WVZ72899.1"/>
    </source>
</evidence>
<gene>
    <name evidence="2" type="ORF">U9M48_021287</name>
</gene>
<evidence type="ECO:0000256" key="1">
    <source>
        <dbReference type="SAM" id="MobiDB-lite"/>
    </source>
</evidence>
<keyword evidence="3" id="KW-1185">Reference proteome</keyword>
<reference evidence="2 3" key="1">
    <citation type="submission" date="2024-02" db="EMBL/GenBank/DDBJ databases">
        <title>High-quality chromosome-scale genome assembly of Pensacola bahiagrass (Paspalum notatum Flugge var. saurae).</title>
        <authorList>
            <person name="Vega J.M."/>
            <person name="Podio M."/>
            <person name="Orjuela J."/>
            <person name="Siena L.A."/>
            <person name="Pessino S.C."/>
            <person name="Combes M.C."/>
            <person name="Mariac C."/>
            <person name="Albertini E."/>
            <person name="Pupilli F."/>
            <person name="Ortiz J.P.A."/>
            <person name="Leblanc O."/>
        </authorList>
    </citation>
    <scope>NUCLEOTIDE SEQUENCE [LARGE SCALE GENOMIC DNA]</scope>
    <source>
        <strain evidence="2">R1</strain>
        <tissue evidence="2">Leaf</tissue>
    </source>
</reference>
<dbReference type="AlphaFoldDB" id="A0AAQ3TFA3"/>
<protein>
    <submittedName>
        <fullName evidence="2">Uncharacterized protein</fullName>
    </submittedName>
</protein>
<accession>A0AAQ3TFA3</accession>
<sequence>MKILLFSPGVSNTPKASPVTTRGLAADTTAARDGDVMDDGAPKCSWPDRRGNMMRCGKRLAGPCCLDSGRRGAGEADGTRAAAHLATCVPRPKWRAKRPSSTHPPSS</sequence>
<proteinExistence type="predicted"/>